<evidence type="ECO:0000313" key="2">
    <source>
        <dbReference type="Proteomes" id="UP000306402"/>
    </source>
</evidence>
<evidence type="ECO:0000313" key="1">
    <source>
        <dbReference type="EMBL" id="TLV02857.1"/>
    </source>
</evidence>
<sequence length="290" mass="33156">MTRKNSFPDEVCDWLAASGFGNLLWGEREKISTIKVVADAKIVLDIVTVQISAPNVTLEELNIYFQQTQSNRTSGVKSIVIWEDYWITKRDIVKSRILAMLGKSQKIPGRLTQVRRINKELTNSFLEANHLNGAVSSRIRFGLFLPKRYYRILSEYFEYDQHTDELLVAVATFSSPRVFQSDTLPYKSYELIRFASLLHTNVVGGLDKLLHAFIEEKSPGDIMTYADLDWSDGASYTKLGFHLTGKREPETYRLEPATLKRTLAQPEHSDADETLVYNMGSLKFVKRIGY</sequence>
<accession>A0A5R9L395</accession>
<reference evidence="1 2" key="1">
    <citation type="submission" date="2019-05" db="EMBL/GenBank/DDBJ databases">
        <authorList>
            <person name="Qu J.-H."/>
        </authorList>
    </citation>
    <scope>NUCLEOTIDE SEQUENCE [LARGE SCALE GENOMIC DNA]</scope>
    <source>
        <strain evidence="1 2">T17</strain>
    </source>
</reference>
<name>A0A5R9L395_9BACT</name>
<protein>
    <submittedName>
        <fullName evidence="1">Uncharacterized protein</fullName>
    </submittedName>
</protein>
<proteinExistence type="predicted"/>
<dbReference type="AlphaFoldDB" id="A0A5R9L395"/>
<keyword evidence="2" id="KW-1185">Reference proteome</keyword>
<comment type="caution">
    <text evidence="1">The sequence shown here is derived from an EMBL/GenBank/DDBJ whole genome shotgun (WGS) entry which is preliminary data.</text>
</comment>
<dbReference type="Proteomes" id="UP000306402">
    <property type="component" value="Unassembled WGS sequence"/>
</dbReference>
<dbReference type="RefSeq" id="WP_138364066.1">
    <property type="nucleotide sequence ID" value="NZ_VCEJ01000002.1"/>
</dbReference>
<dbReference type="EMBL" id="VCEJ01000002">
    <property type="protein sequence ID" value="TLV02857.1"/>
    <property type="molecule type" value="Genomic_DNA"/>
</dbReference>
<organism evidence="1 2">
    <name type="scientific">Dyadobacter luticola</name>
    <dbReference type="NCBI Taxonomy" id="1979387"/>
    <lineage>
        <taxon>Bacteria</taxon>
        <taxon>Pseudomonadati</taxon>
        <taxon>Bacteroidota</taxon>
        <taxon>Cytophagia</taxon>
        <taxon>Cytophagales</taxon>
        <taxon>Spirosomataceae</taxon>
        <taxon>Dyadobacter</taxon>
    </lineage>
</organism>
<dbReference type="OrthoDB" id="943693at2"/>
<gene>
    <name evidence="1" type="ORF">FEN17_04380</name>
</gene>